<keyword evidence="3" id="KW-1185">Reference proteome</keyword>
<feature type="compositionally biased region" description="Low complexity" evidence="1">
    <location>
        <begin position="102"/>
        <end position="117"/>
    </location>
</feature>
<feature type="region of interest" description="Disordered" evidence="1">
    <location>
        <begin position="1"/>
        <end position="21"/>
    </location>
</feature>
<evidence type="ECO:0000313" key="3">
    <source>
        <dbReference type="Proteomes" id="UP000398389"/>
    </source>
</evidence>
<dbReference type="AlphaFoldDB" id="A0A5E8BMD3"/>
<dbReference type="OrthoDB" id="9895617at2759"/>
<dbReference type="GeneID" id="43581987"/>
<gene>
    <name evidence="2" type="ORF">SAPINGB_P003169</name>
</gene>
<organism evidence="2 3">
    <name type="scientific">Magnusiomyces paraingens</name>
    <dbReference type="NCBI Taxonomy" id="2606893"/>
    <lineage>
        <taxon>Eukaryota</taxon>
        <taxon>Fungi</taxon>
        <taxon>Dikarya</taxon>
        <taxon>Ascomycota</taxon>
        <taxon>Saccharomycotina</taxon>
        <taxon>Dipodascomycetes</taxon>
        <taxon>Dipodascales</taxon>
        <taxon>Dipodascaceae</taxon>
        <taxon>Magnusiomyces</taxon>
    </lineage>
</organism>
<dbReference type="PANTHER" id="PTHR37450">
    <property type="entry name" value="CIPC PROTEIN"/>
    <property type="match status" value="1"/>
</dbReference>
<sequence>MFDEHQDSYNQVYSEEEHEGHFSHELLAGGASFFAMKEWEKRQRSEGKEVDHAFAKEMIAGIAGGEIDKLVETKGLDYIDTERAKQEARDQIDRHYDNTYGNSDNWSPNNDSPYANY</sequence>
<dbReference type="Pfam" id="PF12585">
    <property type="entry name" value="DUF3759"/>
    <property type="match status" value="1"/>
</dbReference>
<dbReference type="PANTHER" id="PTHR37450:SF1">
    <property type="entry name" value="CIPC PROTEIN"/>
    <property type="match status" value="1"/>
</dbReference>
<accession>A0A5E8BMD3</accession>
<protein>
    <recommendedName>
        <fullName evidence="4">CipC-like antibiotic response protein</fullName>
    </recommendedName>
</protein>
<evidence type="ECO:0008006" key="4">
    <source>
        <dbReference type="Google" id="ProtNLM"/>
    </source>
</evidence>
<dbReference type="InterPro" id="IPR022234">
    <property type="entry name" value="DUF3759"/>
</dbReference>
<evidence type="ECO:0000313" key="2">
    <source>
        <dbReference type="EMBL" id="VVT51657.1"/>
    </source>
</evidence>
<name>A0A5E8BMD3_9ASCO</name>
<feature type="region of interest" description="Disordered" evidence="1">
    <location>
        <begin position="81"/>
        <end position="117"/>
    </location>
</feature>
<dbReference type="EMBL" id="CABVLU010000002">
    <property type="protein sequence ID" value="VVT51657.1"/>
    <property type="molecule type" value="Genomic_DNA"/>
</dbReference>
<dbReference type="RefSeq" id="XP_031853778.1">
    <property type="nucleotide sequence ID" value="XM_031997887.1"/>
</dbReference>
<proteinExistence type="predicted"/>
<evidence type="ECO:0000256" key="1">
    <source>
        <dbReference type="SAM" id="MobiDB-lite"/>
    </source>
</evidence>
<feature type="compositionally biased region" description="Basic and acidic residues" evidence="1">
    <location>
        <begin position="81"/>
        <end position="97"/>
    </location>
</feature>
<reference evidence="2 3" key="1">
    <citation type="submission" date="2019-09" db="EMBL/GenBank/DDBJ databases">
        <authorList>
            <person name="Brejova B."/>
        </authorList>
    </citation>
    <scope>NUCLEOTIDE SEQUENCE [LARGE SCALE GENOMIC DNA]</scope>
</reference>
<dbReference type="Proteomes" id="UP000398389">
    <property type="component" value="Unassembled WGS sequence"/>
</dbReference>